<comment type="caution">
    <text evidence="2">The sequence shown here is derived from an EMBL/GenBank/DDBJ whole genome shotgun (WGS) entry which is preliminary data.</text>
</comment>
<feature type="compositionally biased region" description="Basic and acidic residues" evidence="1">
    <location>
        <begin position="10"/>
        <end position="22"/>
    </location>
</feature>
<keyword evidence="3" id="KW-1185">Reference proteome</keyword>
<dbReference type="Gramene" id="TVU26249">
    <property type="protein sequence ID" value="TVU26249"/>
    <property type="gene ID" value="EJB05_28786"/>
</dbReference>
<feature type="compositionally biased region" description="Basic and acidic residues" evidence="1">
    <location>
        <begin position="54"/>
        <end position="63"/>
    </location>
</feature>
<dbReference type="AlphaFoldDB" id="A0A5J9UQW1"/>
<gene>
    <name evidence="2" type="ORF">EJB05_28786</name>
</gene>
<evidence type="ECO:0000313" key="2">
    <source>
        <dbReference type="EMBL" id="TVU26249.1"/>
    </source>
</evidence>
<feature type="non-terminal residue" evidence="2">
    <location>
        <position position="1"/>
    </location>
</feature>
<sequence>MDSKWTSQPGRERIHQCSEMHRGNTPSPLRRPLSGCGCAGGEAPTNNEALPPDESERDHDGVVTSSRIHELTDAKKEMVLHAVLTRAAARVFKCVMR</sequence>
<protein>
    <submittedName>
        <fullName evidence="2">Uncharacterized protein</fullName>
    </submittedName>
</protein>
<feature type="non-terminal residue" evidence="2">
    <location>
        <position position="97"/>
    </location>
</feature>
<organism evidence="2 3">
    <name type="scientific">Eragrostis curvula</name>
    <name type="common">weeping love grass</name>
    <dbReference type="NCBI Taxonomy" id="38414"/>
    <lineage>
        <taxon>Eukaryota</taxon>
        <taxon>Viridiplantae</taxon>
        <taxon>Streptophyta</taxon>
        <taxon>Embryophyta</taxon>
        <taxon>Tracheophyta</taxon>
        <taxon>Spermatophyta</taxon>
        <taxon>Magnoliopsida</taxon>
        <taxon>Liliopsida</taxon>
        <taxon>Poales</taxon>
        <taxon>Poaceae</taxon>
        <taxon>PACMAD clade</taxon>
        <taxon>Chloridoideae</taxon>
        <taxon>Eragrostideae</taxon>
        <taxon>Eragrostidinae</taxon>
        <taxon>Eragrostis</taxon>
    </lineage>
</organism>
<name>A0A5J9UQW1_9POAL</name>
<reference evidence="2 3" key="1">
    <citation type="journal article" date="2019" name="Sci. Rep.">
        <title>A high-quality genome of Eragrostis curvula grass provides insights into Poaceae evolution and supports new strategies to enhance forage quality.</title>
        <authorList>
            <person name="Carballo J."/>
            <person name="Santos B.A.C.M."/>
            <person name="Zappacosta D."/>
            <person name="Garbus I."/>
            <person name="Selva J.P."/>
            <person name="Gallo C.A."/>
            <person name="Diaz A."/>
            <person name="Albertini E."/>
            <person name="Caccamo M."/>
            <person name="Echenique V."/>
        </authorList>
    </citation>
    <scope>NUCLEOTIDE SEQUENCE [LARGE SCALE GENOMIC DNA]</scope>
    <source>
        <strain evidence="3">cv. Victoria</strain>
        <tissue evidence="2">Leaf</tissue>
    </source>
</reference>
<feature type="region of interest" description="Disordered" evidence="1">
    <location>
        <begin position="1"/>
        <end position="63"/>
    </location>
</feature>
<dbReference type="EMBL" id="RWGY01000013">
    <property type="protein sequence ID" value="TVU26249.1"/>
    <property type="molecule type" value="Genomic_DNA"/>
</dbReference>
<proteinExistence type="predicted"/>
<evidence type="ECO:0000313" key="3">
    <source>
        <dbReference type="Proteomes" id="UP000324897"/>
    </source>
</evidence>
<accession>A0A5J9UQW1</accession>
<dbReference type="Proteomes" id="UP000324897">
    <property type="component" value="Chromosome 2"/>
</dbReference>
<evidence type="ECO:0000256" key="1">
    <source>
        <dbReference type="SAM" id="MobiDB-lite"/>
    </source>
</evidence>